<dbReference type="EMBL" id="ACOU01000007">
    <property type="protein sequence ID" value="EKX72354.1"/>
    <property type="molecule type" value="Genomic_DNA"/>
</dbReference>
<reference evidence="3 4" key="1">
    <citation type="journal article" date="2012" name="BMC Genomics">
        <title>Comparative genomic analysis and phylogenetic position of Theileria equi.</title>
        <authorList>
            <person name="Kappmeyer L.S."/>
            <person name="Thiagarajan M."/>
            <person name="Herndon D.R."/>
            <person name="Ramsay J.D."/>
            <person name="Caler E."/>
            <person name="Djikeng A."/>
            <person name="Gillespie J.J."/>
            <person name="Lau A.O."/>
            <person name="Roalson E.H."/>
            <person name="Silva J.C."/>
            <person name="Silva M.G."/>
            <person name="Suarez C.E."/>
            <person name="Ueti M.W."/>
            <person name="Nene V.M."/>
            <person name="Mealey R.H."/>
            <person name="Knowles D.P."/>
            <person name="Brayton K.A."/>
        </authorList>
    </citation>
    <scope>NUCLEOTIDE SEQUENCE [LARGE SCALE GENOMIC DNA]</scope>
    <source>
        <strain evidence="3 4">WA</strain>
    </source>
</reference>
<dbReference type="KEGG" id="beq:BEWA_048210"/>
<keyword evidence="2" id="KW-0732">Signal</keyword>
<sequence length="535" mass="59695">MRILAAFYTLLIFKGAFCGKNLRLLDSYNGSTQLNSHVLDLAKPDENFVEVSCTDDPTGVSQKGYNVKDDHVVSSVVEDGQEIWKAAEGSEESCTLALVGSKEQDALLTLHVRNGTSFTFFYFEKVGGAWKDVHEDEFQAKYDEMSNKANQHAENAQAEDGPKNGRHLRESQAFQSENDVETAHNGEQDGQNGKYEPRDDVVDLAHPTISSVTVDSKGVKQTKYSLGEHLGISSVVYGSQHLWHVGPDDKRCTALESFERDGTFLLVVGVYDNGITVTVPFEKVGEKFKKLSEQVFNSKFHSLMEEKPIPSSHSGPHTIDISASALFPCHSFKFHFDDIPVTVLMPWVENLHITKLVDGEDTVAEATLGGNFAWIAIHTNEERKPDMVMVPGGSAKYTLYKKNGDEWTECQGLGAMNKYRAPVEKKREFILDVSATTEDENFQVFGGELQAFLLRAYFPRAGSYATEVVHGRSKIWKAAEGTDERCLYSEISSAETSCLLILSTDGDKKFSFRYFENTALGWMSTLENDFVLDRE</sequence>
<feature type="chain" id="PRO_5003952337" description="Signal peptide containing protein" evidence="2">
    <location>
        <begin position="19"/>
        <end position="535"/>
    </location>
</feature>
<gene>
    <name evidence="3" type="ORF">BEWA_048210</name>
</gene>
<dbReference type="VEuPathDB" id="PiroplasmaDB:BEWA_048210"/>
<feature type="region of interest" description="Disordered" evidence="1">
    <location>
        <begin position="175"/>
        <end position="198"/>
    </location>
</feature>
<proteinExistence type="predicted"/>
<evidence type="ECO:0000256" key="1">
    <source>
        <dbReference type="SAM" id="MobiDB-lite"/>
    </source>
</evidence>
<dbReference type="OrthoDB" id="362334at2759"/>
<dbReference type="RefSeq" id="XP_004831806.1">
    <property type="nucleotide sequence ID" value="XM_004831749.1"/>
</dbReference>
<name>L1LAS2_THEEQ</name>
<protein>
    <recommendedName>
        <fullName evidence="5">Signal peptide containing protein</fullName>
    </recommendedName>
</protein>
<evidence type="ECO:0000313" key="3">
    <source>
        <dbReference type="EMBL" id="EKX72354.1"/>
    </source>
</evidence>
<accession>L1LAS2</accession>
<dbReference type="AlphaFoldDB" id="L1LAS2"/>
<feature type="signal peptide" evidence="2">
    <location>
        <begin position="1"/>
        <end position="18"/>
    </location>
</feature>
<keyword evidence="4" id="KW-1185">Reference proteome</keyword>
<dbReference type="Proteomes" id="UP000031512">
    <property type="component" value="Unassembled WGS sequence"/>
</dbReference>
<organism evidence="3 4">
    <name type="scientific">Theileria equi strain WA</name>
    <dbReference type="NCBI Taxonomy" id="1537102"/>
    <lineage>
        <taxon>Eukaryota</taxon>
        <taxon>Sar</taxon>
        <taxon>Alveolata</taxon>
        <taxon>Apicomplexa</taxon>
        <taxon>Aconoidasida</taxon>
        <taxon>Piroplasmida</taxon>
        <taxon>Theileriidae</taxon>
        <taxon>Theileria</taxon>
    </lineage>
</organism>
<evidence type="ECO:0008006" key="5">
    <source>
        <dbReference type="Google" id="ProtNLM"/>
    </source>
</evidence>
<evidence type="ECO:0000256" key="2">
    <source>
        <dbReference type="SAM" id="SignalP"/>
    </source>
</evidence>
<dbReference type="GeneID" id="15805005"/>
<evidence type="ECO:0000313" key="4">
    <source>
        <dbReference type="Proteomes" id="UP000031512"/>
    </source>
</evidence>
<comment type="caution">
    <text evidence="3">The sequence shown here is derived from an EMBL/GenBank/DDBJ whole genome shotgun (WGS) entry which is preliminary data.</text>
</comment>